<keyword evidence="2" id="KW-0812">Transmembrane</keyword>
<dbReference type="InterPro" id="IPR021878">
    <property type="entry name" value="TgpA_N"/>
</dbReference>
<organism evidence="4 5">
    <name type="scientific">Lignipirellula cremea</name>
    <dbReference type="NCBI Taxonomy" id="2528010"/>
    <lineage>
        <taxon>Bacteria</taxon>
        <taxon>Pseudomonadati</taxon>
        <taxon>Planctomycetota</taxon>
        <taxon>Planctomycetia</taxon>
        <taxon>Pirellulales</taxon>
        <taxon>Pirellulaceae</taxon>
        <taxon>Lignipirellula</taxon>
    </lineage>
</organism>
<feature type="transmembrane region" description="Helical" evidence="2">
    <location>
        <begin position="96"/>
        <end position="114"/>
    </location>
</feature>
<keyword evidence="4" id="KW-0808">Transferase</keyword>
<keyword evidence="2" id="KW-1133">Transmembrane helix</keyword>
<dbReference type="EMBL" id="CP036433">
    <property type="protein sequence ID" value="QDU98223.1"/>
    <property type="molecule type" value="Genomic_DNA"/>
</dbReference>
<reference evidence="4 5" key="1">
    <citation type="submission" date="2019-02" db="EMBL/GenBank/DDBJ databases">
        <title>Deep-cultivation of Planctomycetes and their phenomic and genomic characterization uncovers novel biology.</title>
        <authorList>
            <person name="Wiegand S."/>
            <person name="Jogler M."/>
            <person name="Boedeker C."/>
            <person name="Pinto D."/>
            <person name="Vollmers J."/>
            <person name="Rivas-Marin E."/>
            <person name="Kohn T."/>
            <person name="Peeters S.H."/>
            <person name="Heuer A."/>
            <person name="Rast P."/>
            <person name="Oberbeckmann S."/>
            <person name="Bunk B."/>
            <person name="Jeske O."/>
            <person name="Meyerdierks A."/>
            <person name="Storesund J.E."/>
            <person name="Kallscheuer N."/>
            <person name="Luecker S."/>
            <person name="Lage O.M."/>
            <person name="Pohl T."/>
            <person name="Merkel B.J."/>
            <person name="Hornburger P."/>
            <person name="Mueller R.-W."/>
            <person name="Bruemmer F."/>
            <person name="Labrenz M."/>
            <person name="Spormann A.M."/>
            <person name="Op den Camp H."/>
            <person name="Overmann J."/>
            <person name="Amann R."/>
            <person name="Jetten M.S.M."/>
            <person name="Mascher T."/>
            <person name="Medema M.H."/>
            <person name="Devos D.P."/>
            <person name="Kaster A.-K."/>
            <person name="Ovreas L."/>
            <person name="Rohde M."/>
            <person name="Galperin M.Y."/>
            <person name="Jogler C."/>
        </authorList>
    </citation>
    <scope>NUCLEOTIDE SEQUENCE [LARGE SCALE GENOMIC DNA]</scope>
    <source>
        <strain evidence="4 5">Pla85_3_4</strain>
    </source>
</reference>
<feature type="region of interest" description="Disordered" evidence="1">
    <location>
        <begin position="795"/>
        <end position="816"/>
    </location>
</feature>
<dbReference type="InterPro" id="IPR025403">
    <property type="entry name" value="TgpA-like_C"/>
</dbReference>
<dbReference type="InterPro" id="IPR038765">
    <property type="entry name" value="Papain-like_cys_pep_sf"/>
</dbReference>
<sequence length="816" mass="92436">MGALAALGSIMLGFGDEGSLFPLLALAAAVVSVIVTDLLGLFRLPRLIANLIALMAALAVLADFMSHRGLGQLQSISKLLILLQIVLLFQEKTARIYWQLIVLSALQVVVASALSVGFEFGLLLVAYLLVAIAALTLFFIHRETQSTAASAGSASGAPASEVFVPAAAAPATKRSVSLRAPILAVGEGIAEEHANQLTTWQLFRQLCAFGAASLVIAVLMFYVTPRSSSSPWSARNVMARTVGFNDSVSLDEMGRILQSDELVMRVGFYEPGTKEPYVLTNEPYLRGAVLTLYQHDPKRNAHVWRAQQAFEWRQGQNGTHSDDHPLPLLEPETPYVDQFITLEPSRTLSDQHSDRQVLFSTDPVYALPDQDQEVAINYRYQQIFRRPNDMEMRKQFRYHLGAVNFKNGRQGVMVPNHREDATKNLCKVLEMGLFWQLKLLSDRILQEHGVEHGTTTQKADALLQYLRDEGRFTYTLDFTDLKRDPELDPIVDFVLNHRRGHCEYFASALTTMLRSQEIPARMVIGYWPSEYNTSFGYYSVRQYDAHAWVEVYLPPEEIDYRTTVLPPDKFTHGGWMRYDPTPSASRDELLKKKDGMLAAMDQVLDYLQFLWEDYVEGFSQEKQQTSVYEAFLGDYPPDQNGSWLDFFSRLLESIGFDVWNWKDRNWFSWPGFLTTVATCFLAAGGYRLAGLLRPWLQAWRRQRVEKNERMRLSIEFYRRLQTLLANWGFRRRTSQTPLEFAQSVVRNWPSPGHREAARQQLDILIKLFYRVRFGEAALDSTETQAIENALAALQQAWPQDPPSTKGSSAGPARGAR</sequence>
<proteinExistence type="predicted"/>
<keyword evidence="5" id="KW-1185">Reference proteome</keyword>
<evidence type="ECO:0000259" key="3">
    <source>
        <dbReference type="SMART" id="SM00460"/>
    </source>
</evidence>
<evidence type="ECO:0000256" key="2">
    <source>
        <dbReference type="SAM" id="Phobius"/>
    </source>
</evidence>
<dbReference type="SUPFAM" id="SSF54001">
    <property type="entry name" value="Cysteine proteinases"/>
    <property type="match status" value="1"/>
</dbReference>
<dbReference type="SMART" id="SM00460">
    <property type="entry name" value="TGc"/>
    <property type="match status" value="1"/>
</dbReference>
<dbReference type="AlphaFoldDB" id="A0A518E2C8"/>
<dbReference type="Proteomes" id="UP000317648">
    <property type="component" value="Chromosome"/>
</dbReference>
<keyword evidence="4" id="KW-0012">Acyltransferase</keyword>
<name>A0A518E2C8_9BACT</name>
<evidence type="ECO:0000313" key="5">
    <source>
        <dbReference type="Proteomes" id="UP000317648"/>
    </source>
</evidence>
<dbReference type="GO" id="GO:0003810">
    <property type="term" value="F:protein-glutamine gamma-glutamyltransferase activity"/>
    <property type="evidence" value="ECO:0007669"/>
    <property type="project" value="UniProtKB-EC"/>
</dbReference>
<dbReference type="InterPro" id="IPR002931">
    <property type="entry name" value="Transglutaminase-like"/>
</dbReference>
<evidence type="ECO:0000256" key="1">
    <source>
        <dbReference type="SAM" id="MobiDB-lite"/>
    </source>
</evidence>
<feature type="transmembrane region" description="Helical" evidence="2">
    <location>
        <begin position="47"/>
        <end position="65"/>
    </location>
</feature>
<feature type="domain" description="Transglutaminase-like" evidence="3">
    <location>
        <begin position="494"/>
        <end position="582"/>
    </location>
</feature>
<dbReference type="InterPro" id="IPR052901">
    <property type="entry name" value="Bact_TGase-like"/>
</dbReference>
<dbReference type="PANTHER" id="PTHR42736">
    <property type="entry name" value="PROTEIN-GLUTAMINE GAMMA-GLUTAMYLTRANSFERASE"/>
    <property type="match status" value="1"/>
</dbReference>
<dbReference type="PANTHER" id="PTHR42736:SF1">
    <property type="entry name" value="PROTEIN-GLUTAMINE GAMMA-GLUTAMYLTRANSFERASE"/>
    <property type="match status" value="1"/>
</dbReference>
<dbReference type="Pfam" id="PF13559">
    <property type="entry name" value="DUF4129"/>
    <property type="match status" value="1"/>
</dbReference>
<feature type="transmembrane region" description="Helical" evidence="2">
    <location>
        <begin position="206"/>
        <end position="223"/>
    </location>
</feature>
<dbReference type="Pfam" id="PF11992">
    <property type="entry name" value="TgpA_N"/>
    <property type="match status" value="1"/>
</dbReference>
<evidence type="ECO:0000313" key="4">
    <source>
        <dbReference type="EMBL" id="QDU98223.1"/>
    </source>
</evidence>
<dbReference type="Pfam" id="PF01841">
    <property type="entry name" value="Transglut_core"/>
    <property type="match status" value="1"/>
</dbReference>
<gene>
    <name evidence="4" type="primary">tgpA_3</name>
    <name evidence="4" type="ORF">Pla8534_60840</name>
</gene>
<dbReference type="Gene3D" id="3.10.620.30">
    <property type="match status" value="1"/>
</dbReference>
<feature type="transmembrane region" description="Helical" evidence="2">
    <location>
        <begin position="20"/>
        <end position="40"/>
    </location>
</feature>
<feature type="transmembrane region" description="Helical" evidence="2">
    <location>
        <begin position="71"/>
        <end position="89"/>
    </location>
</feature>
<keyword evidence="2" id="KW-0472">Membrane</keyword>
<accession>A0A518E2C8</accession>
<dbReference type="KEGG" id="lcre:Pla8534_60840"/>
<feature type="transmembrane region" description="Helical" evidence="2">
    <location>
        <begin position="120"/>
        <end position="140"/>
    </location>
</feature>
<protein>
    <submittedName>
        <fullName evidence="4">Protein-glutamine gamma-glutamyltransferase</fullName>
        <ecNumber evidence="4">2.3.2.13</ecNumber>
    </submittedName>
</protein>
<dbReference type="EC" id="2.3.2.13" evidence="4"/>